<feature type="domain" description="SpoVT-AbrB" evidence="8">
    <location>
        <begin position="76"/>
        <end position="119"/>
    </location>
</feature>
<dbReference type="SUPFAM" id="SSF89447">
    <property type="entry name" value="AbrB/MazE/MraZ-like"/>
    <property type="match status" value="1"/>
</dbReference>
<evidence type="ECO:0000256" key="3">
    <source>
        <dbReference type="ARBA" id="ARBA00022737"/>
    </source>
</evidence>
<dbReference type="Gene3D" id="3.40.1550.20">
    <property type="entry name" value="Transcriptional regulator MraZ domain"/>
    <property type="match status" value="1"/>
</dbReference>
<evidence type="ECO:0000256" key="7">
    <source>
        <dbReference type="HAMAP-Rule" id="MF_01008"/>
    </source>
</evidence>
<evidence type="ECO:0000313" key="10">
    <source>
        <dbReference type="Proteomes" id="UP000745577"/>
    </source>
</evidence>
<dbReference type="PANTHER" id="PTHR34701:SF1">
    <property type="entry name" value="TRANSCRIPTIONAL REGULATOR MRAZ"/>
    <property type="match status" value="1"/>
</dbReference>
<gene>
    <name evidence="7 9" type="primary">mraZ</name>
    <name evidence="9" type="ORF">KC675_00755</name>
</gene>
<keyword evidence="2 7" id="KW-0963">Cytoplasm</keyword>
<dbReference type="NCBIfam" id="TIGR00242">
    <property type="entry name" value="division/cell wall cluster transcriptional repressor MraZ"/>
    <property type="match status" value="1"/>
</dbReference>
<comment type="similarity">
    <text evidence="7">Belongs to the MraZ family.</text>
</comment>
<dbReference type="AlphaFoldDB" id="A0A955I6W4"/>
<evidence type="ECO:0000256" key="2">
    <source>
        <dbReference type="ARBA" id="ARBA00022490"/>
    </source>
</evidence>
<dbReference type="Proteomes" id="UP000745577">
    <property type="component" value="Unassembled WGS sequence"/>
</dbReference>
<comment type="subunit">
    <text evidence="7">Forms oligomers.</text>
</comment>
<dbReference type="CDD" id="cd16320">
    <property type="entry name" value="MraZ_N"/>
    <property type="match status" value="1"/>
</dbReference>
<evidence type="ECO:0000313" key="9">
    <source>
        <dbReference type="EMBL" id="MCA9379687.1"/>
    </source>
</evidence>
<dbReference type="InterPro" id="IPR035644">
    <property type="entry name" value="MraZ_C"/>
</dbReference>
<comment type="subcellular location">
    <subcellularLocation>
        <location evidence="7">Cytoplasm</location>
        <location evidence="7">Nucleoid</location>
    </subcellularLocation>
</comment>
<comment type="caution">
    <text evidence="9">The sequence shown here is derived from an EMBL/GenBank/DDBJ whole genome shotgun (WGS) entry which is preliminary data.</text>
</comment>
<dbReference type="GO" id="GO:0005737">
    <property type="term" value="C:cytoplasm"/>
    <property type="evidence" value="ECO:0007669"/>
    <property type="project" value="UniProtKB-UniRule"/>
</dbReference>
<evidence type="ECO:0000259" key="8">
    <source>
        <dbReference type="PROSITE" id="PS51740"/>
    </source>
</evidence>
<evidence type="ECO:0000256" key="4">
    <source>
        <dbReference type="ARBA" id="ARBA00023015"/>
    </source>
</evidence>
<dbReference type="CDD" id="cd16321">
    <property type="entry name" value="MraZ_C"/>
    <property type="match status" value="1"/>
</dbReference>
<dbReference type="GO" id="GO:0000976">
    <property type="term" value="F:transcription cis-regulatory region binding"/>
    <property type="evidence" value="ECO:0007669"/>
    <property type="project" value="TreeGrafter"/>
</dbReference>
<evidence type="ECO:0000256" key="6">
    <source>
        <dbReference type="ARBA" id="ARBA00023163"/>
    </source>
</evidence>
<dbReference type="PANTHER" id="PTHR34701">
    <property type="entry name" value="TRANSCRIPTIONAL REGULATOR MRAZ"/>
    <property type="match status" value="1"/>
</dbReference>
<dbReference type="GO" id="GO:0003700">
    <property type="term" value="F:DNA-binding transcription factor activity"/>
    <property type="evidence" value="ECO:0007669"/>
    <property type="project" value="UniProtKB-UniRule"/>
</dbReference>
<evidence type="ECO:0000256" key="5">
    <source>
        <dbReference type="ARBA" id="ARBA00023125"/>
    </source>
</evidence>
<dbReference type="InterPro" id="IPR020603">
    <property type="entry name" value="MraZ_dom"/>
</dbReference>
<dbReference type="GO" id="GO:2000143">
    <property type="term" value="P:negative regulation of DNA-templated transcription initiation"/>
    <property type="evidence" value="ECO:0007669"/>
    <property type="project" value="TreeGrafter"/>
</dbReference>
<dbReference type="InterPro" id="IPR035642">
    <property type="entry name" value="MraZ_N"/>
</dbReference>
<reference evidence="9" key="2">
    <citation type="journal article" date="2021" name="Microbiome">
        <title>Successional dynamics and alternative stable states in a saline activated sludge microbial community over 9 years.</title>
        <authorList>
            <person name="Wang Y."/>
            <person name="Ye J."/>
            <person name="Ju F."/>
            <person name="Liu L."/>
            <person name="Boyd J.A."/>
            <person name="Deng Y."/>
            <person name="Parks D.H."/>
            <person name="Jiang X."/>
            <person name="Yin X."/>
            <person name="Woodcroft B.J."/>
            <person name="Tyson G.W."/>
            <person name="Hugenholtz P."/>
            <person name="Polz M.F."/>
            <person name="Zhang T."/>
        </authorList>
    </citation>
    <scope>NUCLEOTIDE SEQUENCE</scope>
    <source>
        <strain evidence="9">HKST-UBA15</strain>
    </source>
</reference>
<evidence type="ECO:0000256" key="1">
    <source>
        <dbReference type="ARBA" id="ARBA00013860"/>
    </source>
</evidence>
<keyword evidence="5 7" id="KW-0238">DNA-binding</keyword>
<accession>A0A955I6W4</accession>
<name>A0A955I6W4_9BACT</name>
<reference evidence="9" key="1">
    <citation type="submission" date="2020-04" db="EMBL/GenBank/DDBJ databases">
        <authorList>
            <person name="Zhang T."/>
        </authorList>
    </citation>
    <scope>NUCLEOTIDE SEQUENCE</scope>
    <source>
        <strain evidence="9">HKST-UBA15</strain>
    </source>
</reference>
<feature type="domain" description="SpoVT-AbrB" evidence="8">
    <location>
        <begin position="5"/>
        <end position="47"/>
    </location>
</feature>
<proteinExistence type="inferred from homology"/>
<dbReference type="InterPro" id="IPR037914">
    <property type="entry name" value="SpoVT-AbrB_sf"/>
</dbReference>
<keyword evidence="3" id="KW-0677">Repeat</keyword>
<dbReference type="GO" id="GO:0009295">
    <property type="term" value="C:nucleoid"/>
    <property type="evidence" value="ECO:0007669"/>
    <property type="project" value="UniProtKB-SubCell"/>
</dbReference>
<keyword evidence="4 7" id="KW-0805">Transcription regulation</keyword>
<dbReference type="HAMAP" id="MF_01008">
    <property type="entry name" value="MraZ"/>
    <property type="match status" value="1"/>
</dbReference>
<organism evidence="9 10">
    <name type="scientific">Candidatus Dojkabacteria bacterium</name>
    <dbReference type="NCBI Taxonomy" id="2099670"/>
    <lineage>
        <taxon>Bacteria</taxon>
        <taxon>Candidatus Dojkabacteria</taxon>
    </lineage>
</organism>
<dbReference type="InterPro" id="IPR007159">
    <property type="entry name" value="SpoVT-AbrB_dom"/>
</dbReference>
<sequence>MLLGSYETKLTDKNRIAVPSKLRTELDENLILARGYEGCVLLLDKNRWDQLLAVIGKEPILNLSVRDTFRFIIAGAFEVDLDKQGRLVVPQSLREFAQIETDVIFLGMRDWVEIWDLDKWQQRLGKITKSADDIAEKLMKLNKSNA</sequence>
<keyword evidence="6 7" id="KW-0804">Transcription</keyword>
<dbReference type="PROSITE" id="PS51740">
    <property type="entry name" value="SPOVT_ABRB"/>
    <property type="match status" value="2"/>
</dbReference>
<dbReference type="InterPro" id="IPR038619">
    <property type="entry name" value="MraZ_sf"/>
</dbReference>
<dbReference type="Pfam" id="PF02381">
    <property type="entry name" value="MraZ"/>
    <property type="match status" value="2"/>
</dbReference>
<protein>
    <recommendedName>
        <fullName evidence="1 7">Transcriptional regulator MraZ</fullName>
    </recommendedName>
</protein>
<dbReference type="InterPro" id="IPR003444">
    <property type="entry name" value="MraZ"/>
</dbReference>
<dbReference type="EMBL" id="JAGQLL010000006">
    <property type="protein sequence ID" value="MCA9379687.1"/>
    <property type="molecule type" value="Genomic_DNA"/>
</dbReference>